<dbReference type="RefSeq" id="XP_007401731.1">
    <property type="nucleotide sequence ID" value="XM_007401669.1"/>
</dbReference>
<evidence type="ECO:0000313" key="3">
    <source>
        <dbReference type="Proteomes" id="UP000008370"/>
    </source>
</evidence>
<reference evidence="2 3" key="1">
    <citation type="journal article" date="2012" name="BMC Genomics">
        <title>Comparative genomics of the white-rot fungi, Phanerochaete carnosa and P. chrysosporium, to elucidate the genetic basis of the distinct wood types they colonize.</title>
        <authorList>
            <person name="Suzuki H."/>
            <person name="MacDonald J."/>
            <person name="Syed K."/>
            <person name="Salamov A."/>
            <person name="Hori C."/>
            <person name="Aerts A."/>
            <person name="Henrissat B."/>
            <person name="Wiebenga A."/>
            <person name="vanKuyk P.A."/>
            <person name="Barry K."/>
            <person name="Lindquist E."/>
            <person name="LaButti K."/>
            <person name="Lapidus A."/>
            <person name="Lucas S."/>
            <person name="Coutinho P."/>
            <person name="Gong Y."/>
            <person name="Samejima M."/>
            <person name="Mahadevan R."/>
            <person name="Abou-Zaid M."/>
            <person name="de Vries R.P."/>
            <person name="Igarashi K."/>
            <person name="Yadav J.S."/>
            <person name="Grigoriev I.V."/>
            <person name="Master E.R."/>
        </authorList>
    </citation>
    <scope>NUCLEOTIDE SEQUENCE [LARGE SCALE GENOMIC DNA]</scope>
    <source>
        <strain evidence="2 3">HHB-10118-sp</strain>
    </source>
</reference>
<organism evidence="2 3">
    <name type="scientific">Phanerochaete carnosa (strain HHB-10118-sp)</name>
    <name type="common">White-rot fungus</name>
    <name type="synonym">Peniophora carnosa</name>
    <dbReference type="NCBI Taxonomy" id="650164"/>
    <lineage>
        <taxon>Eukaryota</taxon>
        <taxon>Fungi</taxon>
        <taxon>Dikarya</taxon>
        <taxon>Basidiomycota</taxon>
        <taxon>Agaricomycotina</taxon>
        <taxon>Agaricomycetes</taxon>
        <taxon>Polyporales</taxon>
        <taxon>Phanerochaetaceae</taxon>
        <taxon>Phanerochaete</taxon>
    </lineage>
</organism>
<feature type="signal peptide" evidence="1">
    <location>
        <begin position="1"/>
        <end position="22"/>
    </location>
</feature>
<name>K5VES7_PHACS</name>
<keyword evidence="1" id="KW-0732">Signal</keyword>
<evidence type="ECO:0000313" key="2">
    <source>
        <dbReference type="EMBL" id="EKM49673.1"/>
    </source>
</evidence>
<feature type="chain" id="PRO_5003884661" evidence="1">
    <location>
        <begin position="23"/>
        <end position="156"/>
    </location>
</feature>
<gene>
    <name evidence="2" type="ORF">PHACADRAFT_265234</name>
</gene>
<dbReference type="AlphaFoldDB" id="K5VES7"/>
<dbReference type="KEGG" id="pco:PHACADRAFT_265234"/>
<protein>
    <submittedName>
        <fullName evidence="2">Uncharacterized protein</fullName>
    </submittedName>
</protein>
<dbReference type="EMBL" id="JH930480">
    <property type="protein sequence ID" value="EKM49673.1"/>
    <property type="molecule type" value="Genomic_DNA"/>
</dbReference>
<dbReference type="HOGENOM" id="CLU_1687272_0_0_1"/>
<sequence length="156" mass="17325">MLLMSALSAGLPIWCLLDSAHAGRLRIILRRRRAIPDVRDRSTIVLNLRAAIHRWQALRTNRPSKGIAYRPGQPQLAFWNAVYSKLGNARHLSFSKVPASLAVPGEAYAPRASNVRLWYVCGMRGPATLTVPALIQLESGQPTHLLHTACYGKYMS</sequence>
<keyword evidence="3" id="KW-1185">Reference proteome</keyword>
<dbReference type="InParanoid" id="K5VES7"/>
<dbReference type="GeneID" id="18919052"/>
<dbReference type="Proteomes" id="UP000008370">
    <property type="component" value="Unassembled WGS sequence"/>
</dbReference>
<accession>K5VES7</accession>
<evidence type="ECO:0000256" key="1">
    <source>
        <dbReference type="SAM" id="SignalP"/>
    </source>
</evidence>
<proteinExistence type="predicted"/>